<dbReference type="Proteomes" id="UP001304300">
    <property type="component" value="Chromosome"/>
</dbReference>
<dbReference type="KEGG" id="puo:RZN69_14660"/>
<dbReference type="GO" id="GO:0030246">
    <property type="term" value="F:carbohydrate binding"/>
    <property type="evidence" value="ECO:0007669"/>
    <property type="project" value="TreeGrafter"/>
</dbReference>
<comment type="subcellular location">
    <subcellularLocation>
        <location evidence="1">Cell envelope</location>
    </subcellularLocation>
</comment>
<reference evidence="4 5" key="1">
    <citation type="submission" date="2023-10" db="EMBL/GenBank/DDBJ databases">
        <title>Rubellicoccus peritrichatus gen. nov., sp. nov., isolated from an algae of coral reef tank.</title>
        <authorList>
            <person name="Luo J."/>
        </authorList>
    </citation>
    <scope>NUCLEOTIDE SEQUENCE [LARGE SCALE GENOMIC DNA]</scope>
    <source>
        <strain evidence="4 5">CR14</strain>
    </source>
</reference>
<protein>
    <submittedName>
        <fullName evidence="4">Substrate-binding domain-containing protein</fullName>
    </submittedName>
</protein>
<evidence type="ECO:0000259" key="3">
    <source>
        <dbReference type="Pfam" id="PF13407"/>
    </source>
</evidence>
<dbReference type="SUPFAM" id="SSF53822">
    <property type="entry name" value="Periplasmic binding protein-like I"/>
    <property type="match status" value="1"/>
</dbReference>
<keyword evidence="5" id="KW-1185">Reference proteome</keyword>
<dbReference type="GO" id="GO:0030288">
    <property type="term" value="C:outer membrane-bounded periplasmic space"/>
    <property type="evidence" value="ECO:0007669"/>
    <property type="project" value="TreeGrafter"/>
</dbReference>
<evidence type="ECO:0000313" key="5">
    <source>
        <dbReference type="Proteomes" id="UP001304300"/>
    </source>
</evidence>
<organism evidence="4 5">
    <name type="scientific">Rubellicoccus peritrichatus</name>
    <dbReference type="NCBI Taxonomy" id="3080537"/>
    <lineage>
        <taxon>Bacteria</taxon>
        <taxon>Pseudomonadati</taxon>
        <taxon>Verrucomicrobiota</taxon>
        <taxon>Opitutia</taxon>
        <taxon>Puniceicoccales</taxon>
        <taxon>Cerasicoccaceae</taxon>
        <taxon>Rubellicoccus</taxon>
    </lineage>
</organism>
<dbReference type="RefSeq" id="WP_317831903.1">
    <property type="nucleotide sequence ID" value="NZ_CP136920.1"/>
</dbReference>
<dbReference type="Gene3D" id="3.40.50.2300">
    <property type="match status" value="2"/>
</dbReference>
<gene>
    <name evidence="4" type="ORF">RZN69_14660</name>
</gene>
<accession>A0AAQ3L8H6</accession>
<dbReference type="InterPro" id="IPR025997">
    <property type="entry name" value="SBP_2_dom"/>
</dbReference>
<dbReference type="Pfam" id="PF13407">
    <property type="entry name" value="Peripla_BP_4"/>
    <property type="match status" value="1"/>
</dbReference>
<comment type="similarity">
    <text evidence="2">Belongs to the bacterial solute-binding protein 2 family.</text>
</comment>
<evidence type="ECO:0000313" key="4">
    <source>
        <dbReference type="EMBL" id="WOO39864.1"/>
    </source>
</evidence>
<evidence type="ECO:0000256" key="2">
    <source>
        <dbReference type="ARBA" id="ARBA00007639"/>
    </source>
</evidence>
<dbReference type="PANTHER" id="PTHR30036:SF7">
    <property type="entry name" value="ABC TRANSPORTER PERIPLASMIC-BINDING PROTEIN YPHF"/>
    <property type="match status" value="1"/>
</dbReference>
<dbReference type="InterPro" id="IPR028082">
    <property type="entry name" value="Peripla_BP_I"/>
</dbReference>
<proteinExistence type="inferred from homology"/>
<evidence type="ECO:0000256" key="1">
    <source>
        <dbReference type="ARBA" id="ARBA00004196"/>
    </source>
</evidence>
<dbReference type="EMBL" id="CP136920">
    <property type="protein sequence ID" value="WOO39864.1"/>
    <property type="molecule type" value="Genomic_DNA"/>
</dbReference>
<sequence length="323" mass="35685">MSIRKFICILVFLSFAPLGFTIEREVWDEYRIALVGQTTADPLYSAVQAGALAAANDLEMELRLEIEIDFKTQRRANVDMQVKALNDCFLAGVDGVILNPIKDPRLNEAVGFLVEQDIPVVVYRNVSGIDQALARVYTDQKRMGEQGMEHLKDAIGPRGKAVAVLSSNSGDLVANQRLAGAKAYADTHNIGLYGVFPTAEEIGAAVNTVDSVTRGDRDGKLYGWLFLGDWPISGGADLPWQPGKMPCVAIGAHPAQLRYLQLDYVDALIANDAYQWGYQSVKVMIDKLHSKKSPESRDITVPAEVVTRGNLDEFLSRWSQWLR</sequence>
<dbReference type="PANTHER" id="PTHR30036">
    <property type="entry name" value="D-XYLOSE-BINDING PERIPLASMIC PROTEIN"/>
    <property type="match status" value="1"/>
</dbReference>
<dbReference type="AlphaFoldDB" id="A0AAQ3L8H6"/>
<feature type="domain" description="Periplasmic binding protein" evidence="3">
    <location>
        <begin position="32"/>
        <end position="291"/>
    </location>
</feature>
<name>A0AAQ3L8H6_9BACT</name>
<dbReference type="InterPro" id="IPR050555">
    <property type="entry name" value="Bact_Solute-Bind_Prot2"/>
</dbReference>